<name>A0A0C3I9C2_PISTI</name>
<dbReference type="AlphaFoldDB" id="A0A0C3I9C2"/>
<accession>A0A0C3I9C2</accession>
<gene>
    <name evidence="1" type="ORF">M404DRAFT_1008776</name>
</gene>
<evidence type="ECO:0000313" key="2">
    <source>
        <dbReference type="Proteomes" id="UP000054217"/>
    </source>
</evidence>
<dbReference type="HOGENOM" id="CLU_201351_0_0_1"/>
<organism evidence="1 2">
    <name type="scientific">Pisolithus tinctorius Marx 270</name>
    <dbReference type="NCBI Taxonomy" id="870435"/>
    <lineage>
        <taxon>Eukaryota</taxon>
        <taxon>Fungi</taxon>
        <taxon>Dikarya</taxon>
        <taxon>Basidiomycota</taxon>
        <taxon>Agaricomycotina</taxon>
        <taxon>Agaricomycetes</taxon>
        <taxon>Agaricomycetidae</taxon>
        <taxon>Boletales</taxon>
        <taxon>Sclerodermatineae</taxon>
        <taxon>Pisolithaceae</taxon>
        <taxon>Pisolithus</taxon>
    </lineage>
</organism>
<reference evidence="2" key="2">
    <citation type="submission" date="2015-01" db="EMBL/GenBank/DDBJ databases">
        <title>Evolutionary Origins and Diversification of the Mycorrhizal Mutualists.</title>
        <authorList>
            <consortium name="DOE Joint Genome Institute"/>
            <consortium name="Mycorrhizal Genomics Consortium"/>
            <person name="Kohler A."/>
            <person name="Kuo A."/>
            <person name="Nagy L.G."/>
            <person name="Floudas D."/>
            <person name="Copeland A."/>
            <person name="Barry K.W."/>
            <person name="Cichocki N."/>
            <person name="Veneault-Fourrey C."/>
            <person name="LaButti K."/>
            <person name="Lindquist E.A."/>
            <person name="Lipzen A."/>
            <person name="Lundell T."/>
            <person name="Morin E."/>
            <person name="Murat C."/>
            <person name="Riley R."/>
            <person name="Ohm R."/>
            <person name="Sun H."/>
            <person name="Tunlid A."/>
            <person name="Henrissat B."/>
            <person name="Grigoriev I.V."/>
            <person name="Hibbett D.S."/>
            <person name="Martin F."/>
        </authorList>
    </citation>
    <scope>NUCLEOTIDE SEQUENCE [LARGE SCALE GENOMIC DNA]</scope>
    <source>
        <strain evidence="2">Marx 270</strain>
    </source>
</reference>
<protein>
    <submittedName>
        <fullName evidence="1">Uncharacterized protein</fullName>
    </submittedName>
</protein>
<sequence length="73" mass="7909">MTGEDGGKDDCLCCGDGTEAIRQALQDARFLLPVSPDPLAGFSSTNALLVLFFGKVWRYNGCHVSTWTSHCDL</sequence>
<reference evidence="1 2" key="1">
    <citation type="submission" date="2014-04" db="EMBL/GenBank/DDBJ databases">
        <authorList>
            <consortium name="DOE Joint Genome Institute"/>
            <person name="Kuo A."/>
            <person name="Kohler A."/>
            <person name="Costa M.D."/>
            <person name="Nagy L.G."/>
            <person name="Floudas D."/>
            <person name="Copeland A."/>
            <person name="Barry K.W."/>
            <person name="Cichocki N."/>
            <person name="Veneault-Fourrey C."/>
            <person name="LaButti K."/>
            <person name="Lindquist E.A."/>
            <person name="Lipzen A."/>
            <person name="Lundell T."/>
            <person name="Morin E."/>
            <person name="Murat C."/>
            <person name="Sun H."/>
            <person name="Tunlid A."/>
            <person name="Henrissat B."/>
            <person name="Grigoriev I.V."/>
            <person name="Hibbett D.S."/>
            <person name="Martin F."/>
            <person name="Nordberg H.P."/>
            <person name="Cantor M.N."/>
            <person name="Hua S.X."/>
        </authorList>
    </citation>
    <scope>NUCLEOTIDE SEQUENCE [LARGE SCALE GENOMIC DNA]</scope>
    <source>
        <strain evidence="1 2">Marx 270</strain>
    </source>
</reference>
<evidence type="ECO:0000313" key="1">
    <source>
        <dbReference type="EMBL" id="KIN93717.1"/>
    </source>
</evidence>
<dbReference type="Proteomes" id="UP000054217">
    <property type="component" value="Unassembled WGS sequence"/>
</dbReference>
<proteinExistence type="predicted"/>
<keyword evidence="2" id="KW-1185">Reference proteome</keyword>
<dbReference type="EMBL" id="KN832141">
    <property type="protein sequence ID" value="KIN93717.1"/>
    <property type="molecule type" value="Genomic_DNA"/>
</dbReference>
<dbReference type="InParanoid" id="A0A0C3I9C2"/>